<evidence type="ECO:0000313" key="4">
    <source>
        <dbReference type="EMBL" id="VDM49006.1"/>
    </source>
</evidence>
<dbReference type="GO" id="GO:0006535">
    <property type="term" value="P:cysteine biosynthetic process from serine"/>
    <property type="evidence" value="ECO:0007669"/>
    <property type="project" value="InterPro"/>
</dbReference>
<dbReference type="InterPro" id="IPR001216">
    <property type="entry name" value="P-phosphate_BS"/>
</dbReference>
<dbReference type="PANTHER" id="PTHR10314">
    <property type="entry name" value="CYSTATHIONINE BETA-SYNTHASE"/>
    <property type="match status" value="1"/>
</dbReference>
<dbReference type="InterPro" id="IPR050214">
    <property type="entry name" value="Cys_Synth/Cystath_Beta-Synth"/>
</dbReference>
<organism evidence="5 6">
    <name type="scientific">Toxocara canis</name>
    <name type="common">Canine roundworm</name>
    <dbReference type="NCBI Taxonomy" id="6265"/>
    <lineage>
        <taxon>Eukaryota</taxon>
        <taxon>Metazoa</taxon>
        <taxon>Ecdysozoa</taxon>
        <taxon>Nematoda</taxon>
        <taxon>Chromadorea</taxon>
        <taxon>Rhabditida</taxon>
        <taxon>Spirurina</taxon>
        <taxon>Ascaridomorpha</taxon>
        <taxon>Ascaridoidea</taxon>
        <taxon>Toxocaridae</taxon>
        <taxon>Toxocara</taxon>
    </lineage>
</organism>
<dbReference type="InterPro" id="IPR001926">
    <property type="entry name" value="TrpB-like_PALP"/>
</dbReference>
<feature type="compositionally biased region" description="Polar residues" evidence="2">
    <location>
        <begin position="142"/>
        <end position="152"/>
    </location>
</feature>
<dbReference type="PROSITE" id="PS00901">
    <property type="entry name" value="CYS_SYNTHASE"/>
    <property type="match status" value="1"/>
</dbReference>
<reference evidence="4 5" key="2">
    <citation type="submission" date="2018-11" db="EMBL/GenBank/DDBJ databases">
        <authorList>
            <consortium name="Pathogen Informatics"/>
        </authorList>
    </citation>
    <scope>NUCLEOTIDE SEQUENCE [LARGE SCALE GENOMIC DNA]</scope>
</reference>
<gene>
    <name evidence="4" type="ORF">TCNE_LOCUS17685</name>
</gene>
<accession>A0A183VAB5</accession>
<keyword evidence="5" id="KW-1185">Reference proteome</keyword>
<dbReference type="Gene3D" id="3.40.50.1100">
    <property type="match status" value="2"/>
</dbReference>
<evidence type="ECO:0000313" key="6">
    <source>
        <dbReference type="WBParaSite" id="TCNE_0001768601-mRNA-1"/>
    </source>
</evidence>
<proteinExistence type="predicted"/>
<protein>
    <submittedName>
        <fullName evidence="6">PALP domain-containing protein</fullName>
    </submittedName>
</protein>
<evidence type="ECO:0000259" key="3">
    <source>
        <dbReference type="Pfam" id="PF00291"/>
    </source>
</evidence>
<evidence type="ECO:0000313" key="5">
    <source>
        <dbReference type="Proteomes" id="UP000050794"/>
    </source>
</evidence>
<dbReference type="EMBL" id="UYWY01024684">
    <property type="protein sequence ID" value="VDM49006.1"/>
    <property type="molecule type" value="Genomic_DNA"/>
</dbReference>
<dbReference type="InterPro" id="IPR036052">
    <property type="entry name" value="TrpB-like_PALP_sf"/>
</dbReference>
<dbReference type="Proteomes" id="UP000050794">
    <property type="component" value="Unassembled WGS sequence"/>
</dbReference>
<feature type="domain" description="Tryptophan synthase beta chain-like PALP" evidence="3">
    <location>
        <begin position="66"/>
        <end position="135"/>
    </location>
</feature>
<dbReference type="SUPFAM" id="SSF53686">
    <property type="entry name" value="Tryptophan synthase beta subunit-like PLP-dependent enzymes"/>
    <property type="match status" value="1"/>
</dbReference>
<dbReference type="Pfam" id="PF00291">
    <property type="entry name" value="PALP"/>
    <property type="match status" value="1"/>
</dbReference>
<evidence type="ECO:0000256" key="2">
    <source>
        <dbReference type="SAM" id="MobiDB-lite"/>
    </source>
</evidence>
<dbReference type="AlphaFoldDB" id="A0A183VAB5"/>
<feature type="region of interest" description="Disordered" evidence="2">
    <location>
        <begin position="124"/>
        <end position="160"/>
    </location>
</feature>
<dbReference type="WBParaSite" id="TCNE_0001768601-mRNA-1">
    <property type="protein sequence ID" value="TCNE_0001768601-mRNA-1"/>
    <property type="gene ID" value="TCNE_0001768601"/>
</dbReference>
<reference evidence="6" key="1">
    <citation type="submission" date="2016-06" db="UniProtKB">
        <authorList>
            <consortium name="WormBaseParasite"/>
        </authorList>
    </citation>
    <scope>IDENTIFICATION</scope>
</reference>
<comment type="cofactor">
    <cofactor evidence="1">
        <name>pyridoxal 5'-phosphate</name>
        <dbReference type="ChEBI" id="CHEBI:597326"/>
    </cofactor>
</comment>
<sequence length="160" mass="17198">MCYMGVCACLSDDLNASVRNTTMVKPGIGCIIEKNSFPCLPSSGVLESKRTEITMASRKYIAEDASDLIGNTPMVYLKKVTTGCYAKVAVKLEYMNPACSIKDRIGYSMIAEAEKAGKITPGVTTLVEPTSGSLGEEDQPTKNRSCRSNPSVAQRGLPFL</sequence>
<evidence type="ECO:0000256" key="1">
    <source>
        <dbReference type="ARBA" id="ARBA00001933"/>
    </source>
</evidence>
<name>A0A183VAB5_TOXCA</name>